<evidence type="ECO:0000256" key="1">
    <source>
        <dbReference type="SAM" id="Phobius"/>
    </source>
</evidence>
<accession>A0ABM9HYB5</accession>
<proteinExistence type="predicted"/>
<keyword evidence="1" id="KW-1133">Transmembrane helix</keyword>
<dbReference type="Proteomes" id="UP001162030">
    <property type="component" value="Chromosome"/>
</dbReference>
<dbReference type="EMBL" id="OX458333">
    <property type="protein sequence ID" value="CAI8767721.1"/>
    <property type="molecule type" value="Genomic_DNA"/>
</dbReference>
<organism evidence="2 3">
    <name type="scientific">Methylocaldum szegediense</name>
    <dbReference type="NCBI Taxonomy" id="73780"/>
    <lineage>
        <taxon>Bacteria</taxon>
        <taxon>Pseudomonadati</taxon>
        <taxon>Pseudomonadota</taxon>
        <taxon>Gammaproteobacteria</taxon>
        <taxon>Methylococcales</taxon>
        <taxon>Methylococcaceae</taxon>
        <taxon>Methylocaldum</taxon>
    </lineage>
</organism>
<feature type="transmembrane region" description="Helical" evidence="1">
    <location>
        <begin position="58"/>
        <end position="82"/>
    </location>
</feature>
<name>A0ABM9HYB5_9GAMM</name>
<feature type="transmembrane region" description="Helical" evidence="1">
    <location>
        <begin position="88"/>
        <end position="116"/>
    </location>
</feature>
<gene>
    <name evidence="2" type="ORF">MSZNOR_0966</name>
</gene>
<evidence type="ECO:0000313" key="3">
    <source>
        <dbReference type="Proteomes" id="UP001162030"/>
    </source>
</evidence>
<keyword evidence="1" id="KW-0472">Membrane</keyword>
<keyword evidence="3" id="KW-1185">Reference proteome</keyword>
<evidence type="ECO:0000313" key="2">
    <source>
        <dbReference type="EMBL" id="CAI8767721.1"/>
    </source>
</evidence>
<sequence>MNIDVSNIRNDRSLPSLLYLYLWPLWIFENVNAGSFLERAAAYRRNRSKRVYLPGYTAKWTVIFGMLLAMLAALEGMANLFASWKFPFTLLACGTGILAILAFVVVVMTIAIYLLLTHWEF</sequence>
<dbReference type="RefSeq" id="WP_317963717.1">
    <property type="nucleotide sequence ID" value="NZ_OX458333.1"/>
</dbReference>
<reference evidence="2 3" key="1">
    <citation type="submission" date="2023-03" db="EMBL/GenBank/DDBJ databases">
        <authorList>
            <person name="Pearce D."/>
        </authorList>
    </citation>
    <scope>NUCLEOTIDE SEQUENCE [LARGE SCALE GENOMIC DNA]</scope>
    <source>
        <strain evidence="2">Msz</strain>
    </source>
</reference>
<protein>
    <submittedName>
        <fullName evidence="2">Uncharacterized protein</fullName>
    </submittedName>
</protein>
<keyword evidence="1" id="KW-0812">Transmembrane</keyword>